<dbReference type="InterPro" id="IPR040443">
    <property type="entry name" value="PH_15"/>
</dbReference>
<evidence type="ECO:0000313" key="3">
    <source>
        <dbReference type="EMBL" id="VDM26698.1"/>
    </source>
</evidence>
<sequence length="300" mass="32867">MRFFGRSEKYTSLPDQHELFALPHALCGYIEKRSLTPLGWRWRKRAVILNKTGHLIVYKNFLDGVGAIELRVKGEDGPLWAAKIFMSLSSGGEDIDWPLERVPLPLNRIDSKISKSSVIDETKLPDPVLSSRGTSCELSDIDWSTTSSTSPPFYDGLSVDGAENAEAILSTKRARSVVDLRVKATGSARSLSATNVDTIASTRGRRFYEQLQKTPESGICTTSSQLPNIDPTLSGMSTCASHPRSIPASASCTEDVYKPLWCENNLFGTGQKLANDEEPKSQPGDIGRSSDASSFEVIHL</sequence>
<accession>A0A183TZN3</accession>
<evidence type="ECO:0000313" key="4">
    <source>
        <dbReference type="Proteomes" id="UP000050794"/>
    </source>
</evidence>
<feature type="domain" description="PH-15" evidence="2">
    <location>
        <begin position="13"/>
        <end position="68"/>
    </location>
</feature>
<feature type="region of interest" description="Disordered" evidence="1">
    <location>
        <begin position="273"/>
        <end position="300"/>
    </location>
</feature>
<gene>
    <name evidence="3" type="ORF">TCNE_LOCUS1703</name>
</gene>
<evidence type="ECO:0000256" key="1">
    <source>
        <dbReference type="SAM" id="MobiDB-lite"/>
    </source>
</evidence>
<reference evidence="5" key="1">
    <citation type="submission" date="2016-06" db="UniProtKB">
        <authorList>
            <consortium name="WormBaseParasite"/>
        </authorList>
    </citation>
    <scope>IDENTIFICATION</scope>
</reference>
<proteinExistence type="predicted"/>
<dbReference type="Pfam" id="PF17339">
    <property type="entry name" value="PH_15"/>
    <property type="match status" value="1"/>
</dbReference>
<dbReference type="EMBL" id="UYWY01001393">
    <property type="protein sequence ID" value="VDM26698.1"/>
    <property type="molecule type" value="Genomic_DNA"/>
</dbReference>
<name>A0A183TZN3_TOXCA</name>
<organism evidence="4 5">
    <name type="scientific">Toxocara canis</name>
    <name type="common">Canine roundworm</name>
    <dbReference type="NCBI Taxonomy" id="6265"/>
    <lineage>
        <taxon>Eukaryota</taxon>
        <taxon>Metazoa</taxon>
        <taxon>Ecdysozoa</taxon>
        <taxon>Nematoda</taxon>
        <taxon>Chromadorea</taxon>
        <taxon>Rhabditida</taxon>
        <taxon>Spirurina</taxon>
        <taxon>Ascaridomorpha</taxon>
        <taxon>Ascaridoidea</taxon>
        <taxon>Toxocaridae</taxon>
        <taxon>Toxocara</taxon>
    </lineage>
</organism>
<keyword evidence="4" id="KW-1185">Reference proteome</keyword>
<evidence type="ECO:0000259" key="2">
    <source>
        <dbReference type="Pfam" id="PF17339"/>
    </source>
</evidence>
<evidence type="ECO:0000313" key="5">
    <source>
        <dbReference type="WBParaSite" id="TCNE_0000170201-mRNA-1"/>
    </source>
</evidence>
<reference evidence="3 4" key="2">
    <citation type="submission" date="2018-11" db="EMBL/GenBank/DDBJ databases">
        <authorList>
            <consortium name="Pathogen Informatics"/>
        </authorList>
    </citation>
    <scope>NUCLEOTIDE SEQUENCE [LARGE SCALE GENOMIC DNA]</scope>
</reference>
<dbReference type="AlphaFoldDB" id="A0A183TZN3"/>
<dbReference type="Proteomes" id="UP000050794">
    <property type="component" value="Unassembled WGS sequence"/>
</dbReference>
<dbReference type="WBParaSite" id="TCNE_0000170201-mRNA-1">
    <property type="protein sequence ID" value="TCNE_0000170201-mRNA-1"/>
    <property type="gene ID" value="TCNE_0000170201"/>
</dbReference>
<protein>
    <submittedName>
        <fullName evidence="5">PH_15 domain-containing protein</fullName>
    </submittedName>
</protein>